<dbReference type="Gene3D" id="3.40.50.720">
    <property type="entry name" value="NAD(P)-binding Rossmann-like Domain"/>
    <property type="match status" value="1"/>
</dbReference>
<dbReference type="InterPro" id="IPR016040">
    <property type="entry name" value="NAD(P)-bd_dom"/>
</dbReference>
<gene>
    <name evidence="2" type="ORF">IT779_25285</name>
</gene>
<dbReference type="RefSeq" id="WP_196151893.1">
    <property type="nucleotide sequence ID" value="NZ_JADMLG010000011.1"/>
</dbReference>
<feature type="domain" description="NAD(P)-binding" evidence="1">
    <location>
        <begin position="19"/>
        <end position="215"/>
    </location>
</feature>
<dbReference type="Proteomes" id="UP000655751">
    <property type="component" value="Unassembled WGS sequence"/>
</dbReference>
<reference evidence="2" key="1">
    <citation type="submission" date="2020-11" db="EMBL/GenBank/DDBJ databases">
        <title>Nocardia NEAU-351.nov., a novel actinomycete isolated from the cow dung.</title>
        <authorList>
            <person name="Zhang X."/>
        </authorList>
    </citation>
    <scope>NUCLEOTIDE SEQUENCE</scope>
    <source>
        <strain evidence="2">NEAU-351</strain>
    </source>
</reference>
<dbReference type="Pfam" id="PF13460">
    <property type="entry name" value="NAD_binding_10"/>
    <property type="match status" value="1"/>
</dbReference>
<organism evidence="2 3">
    <name type="scientific">Nocardia bovistercoris</name>
    <dbReference type="NCBI Taxonomy" id="2785916"/>
    <lineage>
        <taxon>Bacteria</taxon>
        <taxon>Bacillati</taxon>
        <taxon>Actinomycetota</taxon>
        <taxon>Actinomycetes</taxon>
        <taxon>Mycobacteriales</taxon>
        <taxon>Nocardiaceae</taxon>
        <taxon>Nocardia</taxon>
    </lineage>
</organism>
<dbReference type="GO" id="GO:0004074">
    <property type="term" value="F:biliverdin reductase [NAD(P)H] activity"/>
    <property type="evidence" value="ECO:0007669"/>
    <property type="project" value="TreeGrafter"/>
</dbReference>
<evidence type="ECO:0000313" key="2">
    <source>
        <dbReference type="EMBL" id="MBH0779589.1"/>
    </source>
</evidence>
<dbReference type="InterPro" id="IPR036291">
    <property type="entry name" value="NAD(P)-bd_dom_sf"/>
</dbReference>
<dbReference type="AlphaFoldDB" id="A0A931IDR8"/>
<proteinExistence type="predicted"/>
<dbReference type="GO" id="GO:0042602">
    <property type="term" value="F:riboflavin reductase (NADPH) activity"/>
    <property type="evidence" value="ECO:0007669"/>
    <property type="project" value="TreeGrafter"/>
</dbReference>
<evidence type="ECO:0000259" key="1">
    <source>
        <dbReference type="Pfam" id="PF13460"/>
    </source>
</evidence>
<dbReference type="PANTHER" id="PTHR43355:SF2">
    <property type="entry name" value="FLAVIN REDUCTASE (NADPH)"/>
    <property type="match status" value="1"/>
</dbReference>
<comment type="caution">
    <text evidence="2">The sequence shown here is derived from an EMBL/GenBank/DDBJ whole genome shotgun (WGS) entry which is preliminary data.</text>
</comment>
<dbReference type="EMBL" id="JADMLG010000011">
    <property type="protein sequence ID" value="MBH0779589.1"/>
    <property type="molecule type" value="Genomic_DNA"/>
</dbReference>
<sequence length="242" mass="26503">MTTESHTHPTPPLRVCIVGASGKLGQYMIDNALARGYEVTGVCRERSVAKLERFGDRIRILPGHTDDAEVIARAVDGCDGVLTVLAPWGTDDYASGTARAVLEHTRHGARLVFSCGWHITRDGKDRYTRKLRAFVAVFGFLARVARIADLDDQVRACRLIFDSDTSWTVVRGSDLEEGPAEGLPIWREHVGDPALADNLTRRIDFADFMVHALTDDALVRRAPAIVGCRTQSALAHAEPTSA</sequence>
<accession>A0A931IDR8</accession>
<name>A0A931IDR8_9NOCA</name>
<keyword evidence="3" id="KW-1185">Reference proteome</keyword>
<evidence type="ECO:0000313" key="3">
    <source>
        <dbReference type="Proteomes" id="UP000655751"/>
    </source>
</evidence>
<dbReference type="InterPro" id="IPR051606">
    <property type="entry name" value="Polyketide_Oxido-like"/>
</dbReference>
<dbReference type="PANTHER" id="PTHR43355">
    <property type="entry name" value="FLAVIN REDUCTASE (NADPH)"/>
    <property type="match status" value="1"/>
</dbReference>
<protein>
    <submittedName>
        <fullName evidence="2">NAD(P)H-binding protein</fullName>
    </submittedName>
</protein>
<dbReference type="SUPFAM" id="SSF51735">
    <property type="entry name" value="NAD(P)-binding Rossmann-fold domains"/>
    <property type="match status" value="1"/>
</dbReference>